<proteinExistence type="predicted"/>
<name>A0A838BHU6_9HYPH</name>
<evidence type="ECO:0000313" key="3">
    <source>
        <dbReference type="EMBL" id="MBA1145120.1"/>
    </source>
</evidence>
<evidence type="ECO:0000256" key="2">
    <source>
        <dbReference type="ARBA" id="ARBA00023163"/>
    </source>
</evidence>
<dbReference type="Proteomes" id="UP000558284">
    <property type="component" value="Unassembled WGS sequence"/>
</dbReference>
<evidence type="ECO:0000256" key="1">
    <source>
        <dbReference type="ARBA" id="ARBA00023015"/>
    </source>
</evidence>
<keyword evidence="4" id="KW-1185">Reference proteome</keyword>
<gene>
    <name evidence="3" type="ORF">H0241_33645</name>
</gene>
<organism evidence="3 4">
    <name type="scientific">Mesorhizobium neociceri</name>
    <dbReference type="NCBI Taxonomy" id="1307853"/>
    <lineage>
        <taxon>Bacteria</taxon>
        <taxon>Pseudomonadati</taxon>
        <taxon>Pseudomonadota</taxon>
        <taxon>Alphaproteobacteria</taxon>
        <taxon>Hyphomicrobiales</taxon>
        <taxon>Phyllobacteriaceae</taxon>
        <taxon>Mesorhizobium</taxon>
    </lineage>
</organism>
<protein>
    <submittedName>
        <fullName evidence="3">TetR/AcrR family transcriptional regulator</fullName>
    </submittedName>
</protein>
<dbReference type="InterPro" id="IPR009057">
    <property type="entry name" value="Homeodomain-like_sf"/>
</dbReference>
<dbReference type="InterPro" id="IPR036271">
    <property type="entry name" value="Tet_transcr_reg_TetR-rel_C_sf"/>
</dbReference>
<dbReference type="PANTHER" id="PTHR47506:SF1">
    <property type="entry name" value="HTH-TYPE TRANSCRIPTIONAL REGULATOR YJDC"/>
    <property type="match status" value="1"/>
</dbReference>
<evidence type="ECO:0000313" key="4">
    <source>
        <dbReference type="Proteomes" id="UP000558284"/>
    </source>
</evidence>
<dbReference type="Gene3D" id="1.10.10.60">
    <property type="entry name" value="Homeodomain-like"/>
    <property type="match status" value="1"/>
</dbReference>
<dbReference type="RefSeq" id="WP_181062025.1">
    <property type="nucleotide sequence ID" value="NZ_JACDTY010000034.1"/>
</dbReference>
<dbReference type="EMBL" id="JACDTY010000034">
    <property type="protein sequence ID" value="MBA1145120.1"/>
    <property type="molecule type" value="Genomic_DNA"/>
</dbReference>
<accession>A0A838BHU6</accession>
<dbReference type="AlphaFoldDB" id="A0A838BHU6"/>
<keyword evidence="1" id="KW-0805">Transcription regulation</keyword>
<dbReference type="PANTHER" id="PTHR47506">
    <property type="entry name" value="TRANSCRIPTIONAL REGULATORY PROTEIN"/>
    <property type="match status" value="1"/>
</dbReference>
<dbReference type="SUPFAM" id="SSF48498">
    <property type="entry name" value="Tetracyclin repressor-like, C-terminal domain"/>
    <property type="match status" value="1"/>
</dbReference>
<keyword evidence="2" id="KW-0804">Transcription</keyword>
<comment type="caution">
    <text evidence="3">The sequence shown here is derived from an EMBL/GenBank/DDBJ whole genome shotgun (WGS) entry which is preliminary data.</text>
</comment>
<sequence length="210" mass="22593">MRDRTKPAGRGGRPRKFDQAEALTKMRLRLWTTGLSGASLDGIARSASLNRPSLAAAFGDKDAIYVQAAAEFAAMMNARMSEAIRIADLGPALTAAFDAAIDIYTRDGPHGCFMLCTAPAEALINPVCHTILEQALESIDAFFLRRLELEQGLIATSPADLPLLAAQLGAMLHSLALRARAGWSPERLRSLAAGTIRSVIGQLRPQRRQA</sequence>
<dbReference type="Gene3D" id="1.10.357.10">
    <property type="entry name" value="Tetracycline Repressor, domain 2"/>
    <property type="match status" value="1"/>
</dbReference>
<dbReference type="SUPFAM" id="SSF46689">
    <property type="entry name" value="Homeodomain-like"/>
    <property type="match status" value="1"/>
</dbReference>
<reference evidence="3 4" key="1">
    <citation type="submission" date="2020-07" db="EMBL/GenBank/DDBJ databases">
        <title>Definition of the novel symbiovar canariense within Mesorhizobium novociceri, a new species of genus Mesorhizobium nodulating Cicer canariense in the Caldera de Taburiente National Park (La Palma, Canary Islands).</title>
        <authorList>
            <person name="Leon-Barrios M."/>
            <person name="Perez-Yepez J."/>
            <person name="Flores-Felix J.D."/>
            <person name="Ramirez-Baena M.H."/>
            <person name="Pulido-Suarez L."/>
            <person name="Igual J.M."/>
            <person name="Velazquez E."/>
            <person name="Peix A."/>
        </authorList>
    </citation>
    <scope>NUCLEOTIDE SEQUENCE [LARGE SCALE GENOMIC DNA]</scope>
    <source>
        <strain evidence="3 4">CCANP35</strain>
    </source>
</reference>